<dbReference type="PANTHER" id="PTHR40787:SF3">
    <property type="entry name" value="PROTEIN TRANSPORT PROTEIN SEC39"/>
    <property type="match status" value="1"/>
</dbReference>
<feature type="region of interest" description="Disordered" evidence="5">
    <location>
        <begin position="967"/>
        <end position="1010"/>
    </location>
</feature>
<protein>
    <recommendedName>
        <fullName evidence="6">Sec39 domain-containing protein</fullName>
    </recommendedName>
</protein>
<proteinExistence type="predicted"/>
<name>A0A9W6A3F6_ASPNG</name>
<dbReference type="EMBL" id="BRPB01000072">
    <property type="protein sequence ID" value="GLA53023.1"/>
    <property type="molecule type" value="Genomic_DNA"/>
</dbReference>
<accession>A0A9W6A3F6</accession>
<sequence>MPLLPPLSLAVPDCESVPPWARFHGGLRPQPCDRRTAVVTEAGSHCSSSLADDSPVPPSAPALARAPDVFVSPEHITLFHHALSAAPRSDVMAVLQGLSGAHAILLATHLCATGNVVALPHLQAKFPAHLPLERVLRIILTFLPESTEPSSYTPVLQALVDGQLPEAGGAGIDTTSVKDLPAAIVRKRVRKIRLLPLQYPGDEDSQDPSDLLTKFLIHRAHRIDLETALQPLVLDLLLPFYQRSEVLRTWLISSLLPLLRLNYEYYPSQDETFSLDILESMDNSIAVNVLLSMTGATKSSMDLVRNLRGLVGAWMYGSNRSKRRRLNEAMQETSIVLPQDEAQPKTPSGVGWQQVNEWLLARSLVDHESAVNAFVNWDGPEDVDLGGYAEDKEGLSDDELQDLRRRYGQTGLAVVYANSDPSPPALDGSVRILARIAEFLKLEEHSFLSPDNSEFPDVKFDPVPISSASRVSLLQNALLVASNPLTRPSASSISFLSGICLSLRILNDLGHPTPCRTAANICLLNNQETQLFELRSVIASVVRQARSGHDWSKTRQQLLWLRDWQADHTENTSDRPDYHGLFWRVPQDVVEAEILKALLEAKEYHLAVSIYIVSGSTLSSTQVEEAVKEAIFTAYDNASNGNRTRGGMKRAYDILQAFQPHFSDSASFKQIQALISATHALSFYSLTLQHGVPFQPVSIRVHPDPLSLIEKVLDQNPKSYTKLDDLLAIGRNLVLAGVSHSPSDEDVSPFLSPPSQEDAAITAERRIMSLAISSALSSNDFGTAYSYILTRLTPPSLLPTSSPLTNPTSPKDDITWRAVYNAGRYRAPATSATPNNQTQITHLSQRMELLSLALVLAPSPEPLPEILGAWRRCDEELAALRARESEEEDIWDTKADNLTSTTLPGGFGPTDSEQDAFETRQHQARRARAHASQNRLHHEEAPMGLFEVARGAALALQKNAFPLRSAAASAKTNTHDHDDHSVPSSSHLRSGSSMSTDDQDGEGRVRKRDVVSNMVTDGLVSGIGWVLGAQPVNR</sequence>
<organism evidence="7 8">
    <name type="scientific">Aspergillus niger</name>
    <dbReference type="NCBI Taxonomy" id="5061"/>
    <lineage>
        <taxon>Eukaryota</taxon>
        <taxon>Fungi</taxon>
        <taxon>Dikarya</taxon>
        <taxon>Ascomycota</taxon>
        <taxon>Pezizomycotina</taxon>
        <taxon>Eurotiomycetes</taxon>
        <taxon>Eurotiomycetidae</taxon>
        <taxon>Eurotiales</taxon>
        <taxon>Aspergillaceae</taxon>
        <taxon>Aspergillus</taxon>
        <taxon>Aspergillus subgen. Circumdati</taxon>
    </lineage>
</organism>
<comment type="subcellular location">
    <subcellularLocation>
        <location evidence="1">Endoplasmic reticulum</location>
    </subcellularLocation>
</comment>
<feature type="compositionally biased region" description="Low complexity" evidence="5">
    <location>
        <begin position="982"/>
        <end position="995"/>
    </location>
</feature>
<evidence type="ECO:0000256" key="1">
    <source>
        <dbReference type="ARBA" id="ARBA00004240"/>
    </source>
</evidence>
<dbReference type="PANTHER" id="PTHR40787">
    <property type="entry name" value="SECRETED PROTEIN"/>
    <property type="match status" value="1"/>
</dbReference>
<evidence type="ECO:0000256" key="2">
    <source>
        <dbReference type="ARBA" id="ARBA00022448"/>
    </source>
</evidence>
<dbReference type="GO" id="GO:0006890">
    <property type="term" value="P:retrograde vesicle-mediated transport, Golgi to endoplasmic reticulum"/>
    <property type="evidence" value="ECO:0007669"/>
    <property type="project" value="InterPro"/>
</dbReference>
<dbReference type="Pfam" id="PF08314">
    <property type="entry name" value="Sec39"/>
    <property type="match status" value="1"/>
</dbReference>
<dbReference type="Proteomes" id="UP001144191">
    <property type="component" value="Unassembled WGS sequence"/>
</dbReference>
<feature type="region of interest" description="Disordered" evidence="5">
    <location>
        <begin position="897"/>
        <end position="924"/>
    </location>
</feature>
<evidence type="ECO:0000256" key="4">
    <source>
        <dbReference type="ARBA" id="ARBA00022927"/>
    </source>
</evidence>
<evidence type="ECO:0000256" key="5">
    <source>
        <dbReference type="SAM" id="MobiDB-lite"/>
    </source>
</evidence>
<evidence type="ECO:0000313" key="8">
    <source>
        <dbReference type="Proteomes" id="UP001144191"/>
    </source>
</evidence>
<feature type="domain" description="Sec39" evidence="6">
    <location>
        <begin position="104"/>
        <end position="891"/>
    </location>
</feature>
<comment type="caution">
    <text evidence="7">The sequence shown here is derived from an EMBL/GenBank/DDBJ whole genome shotgun (WGS) entry which is preliminary data.</text>
</comment>
<feature type="compositionally biased region" description="Basic and acidic residues" evidence="5">
    <location>
        <begin position="1001"/>
        <end position="1010"/>
    </location>
</feature>
<keyword evidence="3" id="KW-0256">Endoplasmic reticulum</keyword>
<dbReference type="AlphaFoldDB" id="A0A9W6A3F6"/>
<evidence type="ECO:0000256" key="3">
    <source>
        <dbReference type="ARBA" id="ARBA00022824"/>
    </source>
</evidence>
<dbReference type="GO" id="GO:0015031">
    <property type="term" value="P:protein transport"/>
    <property type="evidence" value="ECO:0007669"/>
    <property type="project" value="UniProtKB-KW"/>
</dbReference>
<keyword evidence="4" id="KW-0653">Protein transport</keyword>
<keyword evidence="2" id="KW-0813">Transport</keyword>
<gene>
    <name evidence="7" type="ORF">AnigIFM63604_010109</name>
</gene>
<dbReference type="GO" id="GO:0005783">
    <property type="term" value="C:endoplasmic reticulum"/>
    <property type="evidence" value="ECO:0007669"/>
    <property type="project" value="UniProtKB-SubCell"/>
</dbReference>
<dbReference type="InterPro" id="IPR013244">
    <property type="entry name" value="Sec39_domain"/>
</dbReference>
<reference evidence="7" key="1">
    <citation type="submission" date="2022-07" db="EMBL/GenBank/DDBJ databases">
        <title>Taxonomy of Aspergillus series Nigri: significant species reduction supported by multi-species coalescent approaches.</title>
        <authorList>
            <person name="Bian C."/>
            <person name="Kusuya Y."/>
            <person name="Sklenar F."/>
            <person name="D'hooge E."/>
            <person name="Yaguchi T."/>
            <person name="Takahashi H."/>
            <person name="Hubka V."/>
        </authorList>
    </citation>
    <scope>NUCLEOTIDE SEQUENCE</scope>
    <source>
        <strain evidence="7">IFM 63604</strain>
    </source>
</reference>
<evidence type="ECO:0000313" key="7">
    <source>
        <dbReference type="EMBL" id="GLA53023.1"/>
    </source>
</evidence>
<evidence type="ECO:0000259" key="6">
    <source>
        <dbReference type="Pfam" id="PF08314"/>
    </source>
</evidence>